<proteinExistence type="predicted"/>
<dbReference type="PANTHER" id="PTHR35094:SF1">
    <property type="entry name" value="PROTEIN, PUTATIVE-RELATED"/>
    <property type="match status" value="1"/>
</dbReference>
<sequence length="142" mass="14914">MLPFNSLLFLTLLLLISPSSSSAAVRRLDDTPVSATPADPTVKCSPCEQNPPSPPPPPVYPSPPPPSPPPPDVVVYYSPPPPKKDHKNNDCPPPPSPNFMYITGPPGDLYPIDQNYNAAARRLVSAAASAVIGLAVAGVLMI</sequence>
<accession>A0A6J1JNW0</accession>
<evidence type="ECO:0000313" key="3">
    <source>
        <dbReference type="Proteomes" id="UP000504608"/>
    </source>
</evidence>
<keyword evidence="2" id="KW-0732">Signal</keyword>
<reference evidence="4" key="1">
    <citation type="submission" date="2025-08" db="UniProtKB">
        <authorList>
            <consortium name="RefSeq"/>
        </authorList>
    </citation>
    <scope>IDENTIFICATION</scope>
    <source>
        <tissue evidence="4">Young leaves</tissue>
    </source>
</reference>
<feature type="compositionally biased region" description="Pro residues" evidence="1">
    <location>
        <begin position="49"/>
        <end position="72"/>
    </location>
</feature>
<evidence type="ECO:0000256" key="2">
    <source>
        <dbReference type="SAM" id="SignalP"/>
    </source>
</evidence>
<dbReference type="AlphaFoldDB" id="A0A6J1JNW0"/>
<dbReference type="PANTHER" id="PTHR35094">
    <property type="entry name" value="LEUCINE-RICH REPEAT EXTENSIN-LIKE PROTEIN 2"/>
    <property type="match status" value="1"/>
</dbReference>
<feature type="region of interest" description="Disordered" evidence="1">
    <location>
        <begin position="21"/>
        <end position="102"/>
    </location>
</feature>
<gene>
    <name evidence="4" type="primary">LOC111487018</name>
</gene>
<dbReference type="RefSeq" id="XP_022989990.1">
    <property type="nucleotide sequence ID" value="XM_023134222.1"/>
</dbReference>
<dbReference type="Proteomes" id="UP000504608">
    <property type="component" value="Unplaced"/>
</dbReference>
<dbReference type="GeneID" id="111487018"/>
<feature type="signal peptide" evidence="2">
    <location>
        <begin position="1"/>
        <end position="23"/>
    </location>
</feature>
<name>A0A6J1JNW0_CUCMA</name>
<organism evidence="3 4">
    <name type="scientific">Cucurbita maxima</name>
    <name type="common">Pumpkin</name>
    <name type="synonym">Winter squash</name>
    <dbReference type="NCBI Taxonomy" id="3661"/>
    <lineage>
        <taxon>Eukaryota</taxon>
        <taxon>Viridiplantae</taxon>
        <taxon>Streptophyta</taxon>
        <taxon>Embryophyta</taxon>
        <taxon>Tracheophyta</taxon>
        <taxon>Spermatophyta</taxon>
        <taxon>Magnoliopsida</taxon>
        <taxon>eudicotyledons</taxon>
        <taxon>Gunneridae</taxon>
        <taxon>Pentapetalae</taxon>
        <taxon>rosids</taxon>
        <taxon>fabids</taxon>
        <taxon>Cucurbitales</taxon>
        <taxon>Cucurbitaceae</taxon>
        <taxon>Cucurbiteae</taxon>
        <taxon>Cucurbita</taxon>
    </lineage>
</organism>
<keyword evidence="3" id="KW-1185">Reference proteome</keyword>
<feature type="chain" id="PRO_5027119309" evidence="2">
    <location>
        <begin position="24"/>
        <end position="142"/>
    </location>
</feature>
<dbReference type="KEGG" id="cmax:111487018"/>
<evidence type="ECO:0000256" key="1">
    <source>
        <dbReference type="SAM" id="MobiDB-lite"/>
    </source>
</evidence>
<evidence type="ECO:0000313" key="4">
    <source>
        <dbReference type="RefSeq" id="XP_022989990.1"/>
    </source>
</evidence>
<protein>
    <submittedName>
        <fullName evidence="4">Leucine-rich repeat extensin-like protein 3</fullName>
    </submittedName>
</protein>